<feature type="transmembrane region" description="Helical" evidence="1">
    <location>
        <begin position="58"/>
        <end position="79"/>
    </location>
</feature>
<evidence type="ECO:0000313" key="2">
    <source>
        <dbReference type="EMBL" id="UTW12559.1"/>
    </source>
</evidence>
<sequence length="219" mass="23052">MISKLPRWIEFGAFTLALLAGTVNAVGLLGFAHQSISHLSGTATLLGAELGGLSGSSLHLAAILLSFLLGAALSGFLISSPSLKLGRHYDSLLFIEGAFLLVAIYFLNQGSVLGHYLASAACGMQNALATTYSGAIIRTTHITGIITDLGIMLGATLRKERFDRRKALLLVLITAGFVTGGLLGALLYGQLQFYALAAPALICFVLALVYHLYVIRKAS</sequence>
<feature type="transmembrane region" description="Helical" evidence="1">
    <location>
        <begin position="135"/>
        <end position="155"/>
    </location>
</feature>
<dbReference type="EMBL" id="CP073347">
    <property type="protein sequence ID" value="UTW12559.1"/>
    <property type="molecule type" value="Genomic_DNA"/>
</dbReference>
<dbReference type="Pfam" id="PF06912">
    <property type="entry name" value="DUF1275"/>
    <property type="match status" value="1"/>
</dbReference>
<gene>
    <name evidence="2" type="ORF">KDW95_02420</name>
</gene>
<evidence type="ECO:0000313" key="3">
    <source>
        <dbReference type="Proteomes" id="UP001058461"/>
    </source>
</evidence>
<keyword evidence="1" id="KW-0472">Membrane</keyword>
<keyword evidence="3" id="KW-1185">Reference proteome</keyword>
<dbReference type="PANTHER" id="PTHR37314:SF4">
    <property type="entry name" value="UPF0700 TRANSMEMBRANE PROTEIN YOAK"/>
    <property type="match status" value="1"/>
</dbReference>
<dbReference type="InterPro" id="IPR010699">
    <property type="entry name" value="DUF1275"/>
</dbReference>
<dbReference type="PANTHER" id="PTHR37314">
    <property type="entry name" value="SLR0142 PROTEIN"/>
    <property type="match status" value="1"/>
</dbReference>
<feature type="transmembrane region" description="Helical" evidence="1">
    <location>
        <begin position="167"/>
        <end position="187"/>
    </location>
</feature>
<dbReference type="Proteomes" id="UP001058461">
    <property type="component" value="Chromosome"/>
</dbReference>
<feature type="transmembrane region" description="Helical" evidence="1">
    <location>
        <begin position="193"/>
        <end position="215"/>
    </location>
</feature>
<name>A0ABY5HMR5_9GAMM</name>
<dbReference type="RefSeq" id="WP_255854653.1">
    <property type="nucleotide sequence ID" value="NZ_CP073347.1"/>
</dbReference>
<protein>
    <submittedName>
        <fullName evidence="2">DUF1275 domain-containing protein</fullName>
    </submittedName>
</protein>
<feature type="transmembrane region" description="Helical" evidence="1">
    <location>
        <begin position="91"/>
        <end position="107"/>
    </location>
</feature>
<keyword evidence="1" id="KW-1133">Transmembrane helix</keyword>
<accession>A0ABY5HMR5</accession>
<proteinExistence type="predicted"/>
<evidence type="ECO:0000256" key="1">
    <source>
        <dbReference type="SAM" id="Phobius"/>
    </source>
</evidence>
<reference evidence="2" key="1">
    <citation type="submission" date="2021-04" db="EMBL/GenBank/DDBJ databases">
        <title>Oceanospirillales bacteria with DddD are important DMSP degraders in coastal seawater.</title>
        <authorList>
            <person name="Liu J."/>
        </authorList>
    </citation>
    <scope>NUCLEOTIDE SEQUENCE</scope>
    <source>
        <strain evidence="2">D13-1</strain>
    </source>
</reference>
<keyword evidence="1" id="KW-0812">Transmembrane</keyword>
<organism evidence="2 3">
    <name type="scientific">Marinobacterium rhizophilum</name>
    <dbReference type="NCBI Taxonomy" id="420402"/>
    <lineage>
        <taxon>Bacteria</taxon>
        <taxon>Pseudomonadati</taxon>
        <taxon>Pseudomonadota</taxon>
        <taxon>Gammaproteobacteria</taxon>
        <taxon>Oceanospirillales</taxon>
        <taxon>Oceanospirillaceae</taxon>
        <taxon>Marinobacterium</taxon>
    </lineage>
</organism>